<dbReference type="CDD" id="cd05403">
    <property type="entry name" value="NT_KNTase_like"/>
    <property type="match status" value="1"/>
</dbReference>
<dbReference type="KEGG" id="nga:Ngar_c26970"/>
<evidence type="ECO:0000259" key="1">
    <source>
        <dbReference type="Pfam" id="PF01909"/>
    </source>
</evidence>
<dbReference type="GO" id="GO:0016779">
    <property type="term" value="F:nucleotidyltransferase activity"/>
    <property type="evidence" value="ECO:0007669"/>
    <property type="project" value="InterPro"/>
</dbReference>
<dbReference type="Pfam" id="PF01909">
    <property type="entry name" value="NTP_transf_2"/>
    <property type="match status" value="1"/>
</dbReference>
<dbReference type="Proteomes" id="UP000008037">
    <property type="component" value="Chromosome"/>
</dbReference>
<dbReference type="EMBL" id="CP002408">
    <property type="protein sequence ID" value="AFU59618.1"/>
    <property type="molecule type" value="Genomic_DNA"/>
</dbReference>
<feature type="domain" description="Polymerase nucleotidyl transferase" evidence="1">
    <location>
        <begin position="28"/>
        <end position="127"/>
    </location>
</feature>
<dbReference type="InParanoid" id="K0IK65"/>
<evidence type="ECO:0000313" key="2">
    <source>
        <dbReference type="EMBL" id="AFU59618.1"/>
    </source>
</evidence>
<dbReference type="InterPro" id="IPR043519">
    <property type="entry name" value="NT_sf"/>
</dbReference>
<protein>
    <recommendedName>
        <fullName evidence="1">Polymerase nucleotidyl transferase domain-containing protein</fullName>
    </recommendedName>
</protein>
<gene>
    <name evidence="2" type="ordered locus">Ngar_c26970</name>
</gene>
<name>K0IK65_NITGG</name>
<dbReference type="BioCyc" id="CNIT1237085:G1324-2697-MONOMER"/>
<dbReference type="Gene3D" id="3.30.460.10">
    <property type="entry name" value="Beta Polymerase, domain 2"/>
    <property type="match status" value="1"/>
</dbReference>
<dbReference type="SUPFAM" id="SSF81301">
    <property type="entry name" value="Nucleotidyltransferase"/>
    <property type="match status" value="1"/>
</dbReference>
<dbReference type="HOGENOM" id="CLU_494028_0_0_2"/>
<organism evidence="2 3">
    <name type="scientific">Nitrososphaera gargensis (strain Ga9.2)</name>
    <dbReference type="NCBI Taxonomy" id="1237085"/>
    <lineage>
        <taxon>Archaea</taxon>
        <taxon>Nitrososphaerota</taxon>
        <taxon>Nitrososphaeria</taxon>
        <taxon>Nitrososphaerales</taxon>
        <taxon>Nitrososphaeraceae</taxon>
        <taxon>Nitrososphaera</taxon>
    </lineage>
</organism>
<dbReference type="SUPFAM" id="SSF56112">
    <property type="entry name" value="Protein kinase-like (PK-like)"/>
    <property type="match status" value="1"/>
</dbReference>
<dbReference type="InterPro" id="IPR002934">
    <property type="entry name" value="Polymerase_NTP_transf_dom"/>
</dbReference>
<keyword evidence="3" id="KW-1185">Reference proteome</keyword>
<dbReference type="AlphaFoldDB" id="K0IK65"/>
<dbReference type="RefSeq" id="WP_015020153.1">
    <property type="nucleotide sequence ID" value="NC_018719.1"/>
</dbReference>
<dbReference type="OrthoDB" id="9287at2157"/>
<dbReference type="GeneID" id="13794716"/>
<reference evidence="2 3" key="1">
    <citation type="journal article" date="2012" name="Environ. Microbiol.">
        <title>The genome of the ammonia-oxidizing Candidatus Nitrososphaera gargensis: insights into metabolic versatility and environmental adaptations.</title>
        <authorList>
            <person name="Spang A."/>
            <person name="Poehlein A."/>
            <person name="Offre P."/>
            <person name="Zumbragel S."/>
            <person name="Haider S."/>
            <person name="Rychlik N."/>
            <person name="Nowka B."/>
            <person name="Schmeisser C."/>
            <person name="Lebedeva E.V."/>
            <person name="Rattei T."/>
            <person name="Bohm C."/>
            <person name="Schmid M."/>
            <person name="Galushko A."/>
            <person name="Hatzenpichler R."/>
            <person name="Weinmaier T."/>
            <person name="Daniel R."/>
            <person name="Schleper C."/>
            <person name="Spieck E."/>
            <person name="Streit W."/>
            <person name="Wagner M."/>
        </authorList>
    </citation>
    <scope>NUCLEOTIDE SEQUENCE [LARGE SCALE GENOMIC DNA]</scope>
    <source>
        <strain evidence="3">Ga9.2</strain>
    </source>
</reference>
<evidence type="ECO:0000313" key="3">
    <source>
        <dbReference type="Proteomes" id="UP000008037"/>
    </source>
</evidence>
<dbReference type="InterPro" id="IPR011009">
    <property type="entry name" value="Kinase-like_dom_sf"/>
</dbReference>
<proteinExistence type="predicted"/>
<accession>K0IK65</accession>
<dbReference type="STRING" id="1237085.Ngar_c26970"/>
<sequence length="546" mass="61034">MSSSSSVSPQEFEVIKKCIVKVAKGCAVVAACFYGSRVAGYARPDSDIDVLVVLENYPYVVKYVYFSESGVKLSALAVDRAALERDAKNAFLGEFVVGRLLHIYEPITNADFFAQVEQAYKRRVILEEVQDIVCLTGVLGTEIIFPLEYVVFSKIRRRMSLYPSAAYSYYKTYASSNERNLEFALGGYRRALADIVSEDRELFAARQDGLLQVSGKRVFVEGGQTRLKLTKRLQEFSSYFVHTYAGRKIMHLAVSEAESKIRRHHTGKDVEMPYFMACPKGAYWTLPEGRLIVGSRDWLGDLGYSVARKKRLGNVNSRTVLYMLEDGRKVVVKELAKSKAVKWAALSLWTAPVKRFRVDPLFRLGSEYKAIRYIRSLGLRTPAIEAVVLDRKILVTQFIEGRTLASVIKDYIRGRGDDIALIGKAGAQIARIHSAGSTLGNVKPKNVIASSGSGDQYFTDVEQFMFQAGDPAWDLAQFISWGLKGTSNSSMAAKITREFLKGYVDIAGYGNVARLAKSRRYIESFYPVLAPSVARAIKKEIKEIAK</sequence>